<dbReference type="EMBL" id="CAJJDP010000039">
    <property type="protein sequence ID" value="CAD8160731.1"/>
    <property type="molecule type" value="Genomic_DNA"/>
</dbReference>
<evidence type="ECO:0000256" key="1">
    <source>
        <dbReference type="SAM" id="Coils"/>
    </source>
</evidence>
<accession>A0A8S1U5I0</accession>
<sequence length="164" mass="19581">MISQGGAEYQCLNKNALQHEIKQLKIQCAELKQLLLEQIETNLTKQYSKALKELQENLTLATSNCQIYRNSMNFLAQEKTTQEQQIKSFQNEIQQLKKQRDVEKNELQMIIARGNHNCLTWQRHIQSDYIKFNSQISRNTKRNQRIRLRIQMKKVRIEEEDFIL</sequence>
<keyword evidence="1" id="KW-0175">Coiled coil</keyword>
<gene>
    <name evidence="2" type="ORF">POCTA_138.1.T0390005</name>
    <name evidence="3" type="ORF">POCTA_138.1.T0390007</name>
</gene>
<proteinExistence type="predicted"/>
<evidence type="ECO:0000313" key="2">
    <source>
        <dbReference type="EMBL" id="CAD8160727.1"/>
    </source>
</evidence>
<name>A0A8S1U5I0_PAROT</name>
<evidence type="ECO:0000313" key="3">
    <source>
        <dbReference type="EMBL" id="CAD8160731.1"/>
    </source>
</evidence>
<comment type="caution">
    <text evidence="3">The sequence shown here is derived from an EMBL/GenBank/DDBJ whole genome shotgun (WGS) entry which is preliminary data.</text>
</comment>
<organism evidence="3 4">
    <name type="scientific">Paramecium octaurelia</name>
    <dbReference type="NCBI Taxonomy" id="43137"/>
    <lineage>
        <taxon>Eukaryota</taxon>
        <taxon>Sar</taxon>
        <taxon>Alveolata</taxon>
        <taxon>Ciliophora</taxon>
        <taxon>Intramacronucleata</taxon>
        <taxon>Oligohymenophorea</taxon>
        <taxon>Peniculida</taxon>
        <taxon>Parameciidae</taxon>
        <taxon>Paramecium</taxon>
    </lineage>
</organism>
<protein>
    <submittedName>
        <fullName evidence="3">Uncharacterized protein</fullName>
    </submittedName>
</protein>
<evidence type="ECO:0000313" key="4">
    <source>
        <dbReference type="Proteomes" id="UP000683925"/>
    </source>
</evidence>
<dbReference type="Proteomes" id="UP000683925">
    <property type="component" value="Unassembled WGS sequence"/>
</dbReference>
<dbReference type="EMBL" id="CAJJDP010000039">
    <property type="protein sequence ID" value="CAD8160727.1"/>
    <property type="molecule type" value="Genomic_DNA"/>
</dbReference>
<feature type="coiled-coil region" evidence="1">
    <location>
        <begin position="14"/>
        <end position="113"/>
    </location>
</feature>
<dbReference type="AlphaFoldDB" id="A0A8S1U5I0"/>
<keyword evidence="4" id="KW-1185">Reference proteome</keyword>
<reference evidence="3" key="1">
    <citation type="submission" date="2021-01" db="EMBL/GenBank/DDBJ databases">
        <authorList>
            <consortium name="Genoscope - CEA"/>
            <person name="William W."/>
        </authorList>
    </citation>
    <scope>NUCLEOTIDE SEQUENCE</scope>
</reference>